<dbReference type="Proteomes" id="UP000189299">
    <property type="component" value="Unassembled WGS sequence"/>
</dbReference>
<accession>A0A1V2UK06</accession>
<reference evidence="2 5" key="2">
    <citation type="submission" date="2020-04" db="EMBL/GenBank/DDBJ databases">
        <authorList>
            <person name="Abaymova A."/>
            <person name="Teymurazov M."/>
            <person name="Tazyna O."/>
            <person name="Chatushin Y."/>
            <person name="Svetoch E."/>
            <person name="Pereligyn V."/>
            <person name="Pohylenko V."/>
            <person name="Platonov M."/>
            <person name="Kartsev N."/>
            <person name="Skryabin Y."/>
            <person name="Sizova A."/>
            <person name="Solomentsev V."/>
            <person name="Kislichkina A."/>
            <person name="Bogun A."/>
        </authorList>
    </citation>
    <scope>NUCLEOTIDE SEQUENCE [LARGE SCALE GENOMIC DNA]</scope>
    <source>
        <strain evidence="2">SCPM-O-B-8398</strain>
        <strain evidence="5">SCPM-O-B-8398 (E28)</strain>
    </source>
</reference>
<dbReference type="Proteomes" id="UP000557857">
    <property type="component" value="Unassembled WGS sequence"/>
</dbReference>
<feature type="transmembrane region" description="Helical" evidence="1">
    <location>
        <begin position="32"/>
        <end position="50"/>
    </location>
</feature>
<evidence type="ECO:0000313" key="4">
    <source>
        <dbReference type="Proteomes" id="UP000189299"/>
    </source>
</evidence>
<dbReference type="RefSeq" id="WP_077151566.1">
    <property type="nucleotide sequence ID" value="NZ_CABMMO010000006.1"/>
</dbReference>
<keyword evidence="1" id="KW-0472">Membrane</keyword>
<sequence>MTNNQFRLLIAMFFSICCFVGGIAYGDSPQSVLLFFIMTFPGLAGFYYSMKANLGRYKWMIVSLNYFFATFIIIGQFIQLIVLTLNKK</sequence>
<proteinExistence type="predicted"/>
<keyword evidence="1" id="KW-0812">Transmembrane</keyword>
<dbReference type="EMBL" id="JABCAG010000007">
    <property type="protein sequence ID" value="NMP57646.1"/>
    <property type="molecule type" value="Genomic_DNA"/>
</dbReference>
<feature type="transmembrane region" description="Helical" evidence="1">
    <location>
        <begin position="6"/>
        <end position="25"/>
    </location>
</feature>
<evidence type="ECO:0000313" key="5">
    <source>
        <dbReference type="Proteomes" id="UP000557857"/>
    </source>
</evidence>
<keyword evidence="1" id="KW-1133">Transmembrane helix</keyword>
<evidence type="ECO:0000313" key="3">
    <source>
        <dbReference type="EMBL" id="ONN43336.1"/>
    </source>
</evidence>
<evidence type="ECO:0000256" key="1">
    <source>
        <dbReference type="SAM" id="Phobius"/>
    </source>
</evidence>
<comment type="caution">
    <text evidence="3">The sequence shown here is derived from an EMBL/GenBank/DDBJ whole genome shotgun (WGS) entry which is preliminary data.</text>
</comment>
<organism evidence="3 4">
    <name type="scientific">Enterococcus mundtii</name>
    <dbReference type="NCBI Taxonomy" id="53346"/>
    <lineage>
        <taxon>Bacteria</taxon>
        <taxon>Bacillati</taxon>
        <taxon>Bacillota</taxon>
        <taxon>Bacilli</taxon>
        <taxon>Lactobacillales</taxon>
        <taxon>Enterococcaceae</taxon>
        <taxon>Enterococcus</taxon>
    </lineage>
</organism>
<evidence type="ECO:0000313" key="2">
    <source>
        <dbReference type="EMBL" id="NMP57646.1"/>
    </source>
</evidence>
<dbReference type="EMBL" id="MSTR01000006">
    <property type="protein sequence ID" value="ONN43336.1"/>
    <property type="molecule type" value="Genomic_DNA"/>
</dbReference>
<feature type="transmembrane region" description="Helical" evidence="1">
    <location>
        <begin position="62"/>
        <end position="85"/>
    </location>
</feature>
<gene>
    <name evidence="3" type="ORF">BTN92_07790</name>
    <name evidence="2" type="ORF">HI921_04045</name>
</gene>
<dbReference type="OrthoDB" id="2197795at2"/>
<dbReference type="AlphaFoldDB" id="A0A1V2UK06"/>
<name>A0A1V2UK06_ENTMU</name>
<reference evidence="3 4" key="1">
    <citation type="submission" date="2016-12" db="EMBL/GenBank/DDBJ databases">
        <authorList>
            <person name="Song W.-J."/>
            <person name="Kurnit D.M."/>
        </authorList>
    </citation>
    <scope>NUCLEOTIDE SEQUENCE [LARGE SCALE GENOMIC DNA]</scope>
    <source>
        <strain evidence="3 4">CGB1038-1_S1</strain>
    </source>
</reference>
<protein>
    <submittedName>
        <fullName evidence="3">Uncharacterized protein</fullName>
    </submittedName>
</protein>
<dbReference type="STRING" id="53346.A5802_000169"/>